<evidence type="ECO:0000313" key="2">
    <source>
        <dbReference type="Proteomes" id="UP001054837"/>
    </source>
</evidence>
<evidence type="ECO:0000313" key="1">
    <source>
        <dbReference type="EMBL" id="GIX88368.1"/>
    </source>
</evidence>
<accession>A0AAV4NX75</accession>
<name>A0AAV4NX75_9ARAC</name>
<proteinExistence type="predicted"/>
<dbReference type="AlphaFoldDB" id="A0AAV4NX75"/>
<dbReference type="EMBL" id="BPLQ01002061">
    <property type="protein sequence ID" value="GIX88368.1"/>
    <property type="molecule type" value="Genomic_DNA"/>
</dbReference>
<gene>
    <name evidence="1" type="ORF">CDAR_188131</name>
</gene>
<protein>
    <submittedName>
        <fullName evidence="1">Uncharacterized protein</fullName>
    </submittedName>
</protein>
<organism evidence="1 2">
    <name type="scientific">Caerostris darwini</name>
    <dbReference type="NCBI Taxonomy" id="1538125"/>
    <lineage>
        <taxon>Eukaryota</taxon>
        <taxon>Metazoa</taxon>
        <taxon>Ecdysozoa</taxon>
        <taxon>Arthropoda</taxon>
        <taxon>Chelicerata</taxon>
        <taxon>Arachnida</taxon>
        <taxon>Araneae</taxon>
        <taxon>Araneomorphae</taxon>
        <taxon>Entelegynae</taxon>
        <taxon>Araneoidea</taxon>
        <taxon>Araneidae</taxon>
        <taxon>Caerostris</taxon>
    </lineage>
</organism>
<sequence>METEPSQKQHNSSVYFARNFEITVSVTVHGMHRMACEAPITEMDLQGKGIILAIVEAGALSKTHPREQLNTLNAADRLRRSFSSDG</sequence>
<comment type="caution">
    <text evidence="1">The sequence shown here is derived from an EMBL/GenBank/DDBJ whole genome shotgun (WGS) entry which is preliminary data.</text>
</comment>
<keyword evidence="2" id="KW-1185">Reference proteome</keyword>
<reference evidence="1 2" key="1">
    <citation type="submission" date="2021-06" db="EMBL/GenBank/DDBJ databases">
        <title>Caerostris darwini draft genome.</title>
        <authorList>
            <person name="Kono N."/>
            <person name="Arakawa K."/>
        </authorList>
    </citation>
    <scope>NUCLEOTIDE SEQUENCE [LARGE SCALE GENOMIC DNA]</scope>
</reference>
<dbReference type="Proteomes" id="UP001054837">
    <property type="component" value="Unassembled WGS sequence"/>
</dbReference>